<keyword evidence="8" id="KW-0046">Antibiotic resistance</keyword>
<dbReference type="InterPro" id="IPR013525">
    <property type="entry name" value="ABC2_TM"/>
</dbReference>
<feature type="domain" description="ABC transmembrane type-2" evidence="10">
    <location>
        <begin position="27"/>
        <end position="256"/>
    </location>
</feature>
<dbReference type="AlphaFoldDB" id="A0A6G9XRR0"/>
<evidence type="ECO:0000313" key="11">
    <source>
        <dbReference type="EMBL" id="QIS03540.1"/>
    </source>
</evidence>
<evidence type="ECO:0000256" key="2">
    <source>
        <dbReference type="ARBA" id="ARBA00007783"/>
    </source>
</evidence>
<dbReference type="InterPro" id="IPR000412">
    <property type="entry name" value="ABC_2_transport"/>
</dbReference>
<dbReference type="Pfam" id="PF01061">
    <property type="entry name" value="ABC2_membrane"/>
    <property type="match status" value="1"/>
</dbReference>
<keyword evidence="6 9" id="KW-1133">Transmembrane helix</keyword>
<evidence type="ECO:0000256" key="3">
    <source>
        <dbReference type="ARBA" id="ARBA00022448"/>
    </source>
</evidence>
<evidence type="ECO:0000256" key="8">
    <source>
        <dbReference type="ARBA" id="ARBA00023251"/>
    </source>
</evidence>
<feature type="transmembrane region" description="Helical" evidence="9">
    <location>
        <begin position="143"/>
        <end position="167"/>
    </location>
</feature>
<evidence type="ECO:0000259" key="10">
    <source>
        <dbReference type="PROSITE" id="PS51012"/>
    </source>
</evidence>
<accession>A0A6G9XRR0</accession>
<dbReference type="PANTHER" id="PTHR30294:SF38">
    <property type="entry name" value="TRANSPORT PERMEASE PROTEIN"/>
    <property type="match status" value="1"/>
</dbReference>
<evidence type="ECO:0000256" key="6">
    <source>
        <dbReference type="ARBA" id="ARBA00022989"/>
    </source>
</evidence>
<feature type="transmembrane region" description="Helical" evidence="9">
    <location>
        <begin position="231"/>
        <end position="253"/>
    </location>
</feature>
<gene>
    <name evidence="11" type="ORF">F5X71_15500</name>
</gene>
<comment type="similarity">
    <text evidence="2 9">Belongs to the ABC-2 integral membrane protein family.</text>
</comment>
<keyword evidence="3 9" id="KW-0813">Transport</keyword>
<keyword evidence="4 9" id="KW-1003">Cell membrane</keyword>
<sequence length="263" mass="28460">MLLHDSAVDRVRALSWADLRRIRSDPAQLIVLTVLPIGMMAFLTPANKAQLRFFGGFPNASGIEQAGPGTIVMFAFFITTLLGASFFREHEWGTWDRLRAAPVRAGEIILGKSLPSVLFSLAHLSILWVVAFTLWDLRSKGSVWLLLPISASLMAATWGFGIALVSLCRTIDQLSIMAQVGSLAIGGLAGTITPRDTLPGWAQALSPFTPQYWALKGYQDVILRGAGFGDIVEPCLILLGVGVVGGLIALFRFRLSHSKVGRS</sequence>
<evidence type="ECO:0000313" key="12">
    <source>
        <dbReference type="Proteomes" id="UP000501705"/>
    </source>
</evidence>
<proteinExistence type="inferred from homology"/>
<feature type="transmembrane region" description="Helical" evidence="9">
    <location>
        <begin position="29"/>
        <end position="46"/>
    </location>
</feature>
<dbReference type="InterPro" id="IPR047817">
    <property type="entry name" value="ABC2_TM_bact-type"/>
</dbReference>
<feature type="transmembrane region" description="Helical" evidence="9">
    <location>
        <begin position="108"/>
        <end position="131"/>
    </location>
</feature>
<dbReference type="GO" id="GO:0046677">
    <property type="term" value="P:response to antibiotic"/>
    <property type="evidence" value="ECO:0007669"/>
    <property type="project" value="UniProtKB-KW"/>
</dbReference>
<evidence type="ECO:0000256" key="7">
    <source>
        <dbReference type="ARBA" id="ARBA00023136"/>
    </source>
</evidence>
<dbReference type="PANTHER" id="PTHR30294">
    <property type="entry name" value="MEMBRANE COMPONENT OF ABC TRANSPORTER YHHJ-RELATED"/>
    <property type="match status" value="1"/>
</dbReference>
<name>A0A6G9XRR0_NOCBR</name>
<feature type="transmembrane region" description="Helical" evidence="9">
    <location>
        <begin position="174"/>
        <end position="192"/>
    </location>
</feature>
<dbReference type="EMBL" id="CP046171">
    <property type="protein sequence ID" value="QIS03540.1"/>
    <property type="molecule type" value="Genomic_DNA"/>
</dbReference>
<keyword evidence="7 9" id="KW-0472">Membrane</keyword>
<comment type="subcellular location">
    <subcellularLocation>
        <location evidence="1 9">Cell membrane</location>
        <topology evidence="1 9">Multi-pass membrane protein</topology>
    </subcellularLocation>
</comment>
<dbReference type="Proteomes" id="UP000501705">
    <property type="component" value="Chromosome"/>
</dbReference>
<dbReference type="GO" id="GO:0140359">
    <property type="term" value="F:ABC-type transporter activity"/>
    <property type="evidence" value="ECO:0007669"/>
    <property type="project" value="InterPro"/>
</dbReference>
<dbReference type="RefSeq" id="WP_167462610.1">
    <property type="nucleotide sequence ID" value="NZ_CP046171.1"/>
</dbReference>
<dbReference type="GO" id="GO:0043190">
    <property type="term" value="C:ATP-binding cassette (ABC) transporter complex"/>
    <property type="evidence" value="ECO:0007669"/>
    <property type="project" value="InterPro"/>
</dbReference>
<feature type="transmembrane region" description="Helical" evidence="9">
    <location>
        <begin position="66"/>
        <end position="87"/>
    </location>
</feature>
<organism evidence="11 12">
    <name type="scientific">Nocardia brasiliensis</name>
    <dbReference type="NCBI Taxonomy" id="37326"/>
    <lineage>
        <taxon>Bacteria</taxon>
        <taxon>Bacillati</taxon>
        <taxon>Actinomycetota</taxon>
        <taxon>Actinomycetes</taxon>
        <taxon>Mycobacteriales</taxon>
        <taxon>Nocardiaceae</taxon>
        <taxon>Nocardia</taxon>
    </lineage>
</organism>
<keyword evidence="5 9" id="KW-0812">Transmembrane</keyword>
<evidence type="ECO:0000256" key="1">
    <source>
        <dbReference type="ARBA" id="ARBA00004651"/>
    </source>
</evidence>
<dbReference type="PIRSF" id="PIRSF006648">
    <property type="entry name" value="DrrB"/>
    <property type="match status" value="1"/>
</dbReference>
<reference evidence="11 12" key="1">
    <citation type="journal article" date="2019" name="ACS Chem. Biol.">
        <title>Identification and Mobilization of a Cryptic Antibiotic Biosynthesis Gene Locus from a Human-Pathogenic Nocardia Isolate.</title>
        <authorList>
            <person name="Herisse M."/>
            <person name="Ishida K."/>
            <person name="Porter J.L."/>
            <person name="Howden B."/>
            <person name="Hertweck C."/>
            <person name="Stinear T.P."/>
            <person name="Pidot S.J."/>
        </authorList>
    </citation>
    <scope>NUCLEOTIDE SEQUENCE [LARGE SCALE GENOMIC DNA]</scope>
    <source>
        <strain evidence="11 12">AUSMDU00024985</strain>
    </source>
</reference>
<evidence type="ECO:0000256" key="5">
    <source>
        <dbReference type="ARBA" id="ARBA00022692"/>
    </source>
</evidence>
<evidence type="ECO:0000256" key="4">
    <source>
        <dbReference type="ARBA" id="ARBA00022475"/>
    </source>
</evidence>
<evidence type="ECO:0000256" key="9">
    <source>
        <dbReference type="RuleBase" id="RU361157"/>
    </source>
</evidence>
<dbReference type="InterPro" id="IPR051449">
    <property type="entry name" value="ABC-2_transporter_component"/>
</dbReference>
<protein>
    <recommendedName>
        <fullName evidence="9">Transport permease protein</fullName>
    </recommendedName>
</protein>
<dbReference type="PROSITE" id="PS51012">
    <property type="entry name" value="ABC_TM2"/>
    <property type="match status" value="1"/>
</dbReference>